<evidence type="ECO:0000313" key="1">
    <source>
        <dbReference type="EMBL" id="QDU26266.1"/>
    </source>
</evidence>
<keyword evidence="2" id="KW-1185">Reference proteome</keyword>
<dbReference type="Proteomes" id="UP000315017">
    <property type="component" value="Chromosome"/>
</dbReference>
<accession>A0A517Y7Q3</accession>
<name>A0A517Y7Q3_9BACT</name>
<organism evidence="1 2">
    <name type="scientific">Anatilimnocola aggregata</name>
    <dbReference type="NCBI Taxonomy" id="2528021"/>
    <lineage>
        <taxon>Bacteria</taxon>
        <taxon>Pseudomonadati</taxon>
        <taxon>Planctomycetota</taxon>
        <taxon>Planctomycetia</taxon>
        <taxon>Pirellulales</taxon>
        <taxon>Pirellulaceae</taxon>
        <taxon>Anatilimnocola</taxon>
    </lineage>
</organism>
<sequence>MAIAQVSNSTSITISISPEKPFDLPPLNGRQNNNLTEASIFAWEQFISHTWPAKPQKGNFGSRDEADVQRRYGEKGVTGQVVWETFRHKSEIFPGGSGEPNGFVNDPAKDYGYDALPVYTYDTGLIPPATGQAATESPFDNLDETNEILLCDMSAGISNSRILYQAKANRVLYKYSAQHRLFEGSEGTPGEMRANAAYNLHQSDEKNFKVPYVRLPSSDPVKKSIGSMEAKSAWRRLGDSEDPSRFYTNRVRFYVREGTEIRYKEETWGLVALHIIHKTESSPVFIYTSFSQVDNIRDVDGTVVEEPDGLIKSEFRDIPPFAPELTIFKSTVTKGQEVFPVPGSPEMPKGSKQLFFQNLVPFTHGLKTPIAVRRRLYEISSEVRAVNRVAQAAIRKYDPSAVWQYYKLVNVQGSTLPSFVDRSESDALSLDHKASFFMANEVVETNVPLQQFSGTLSPADDFNPPSFRHAGNYDFALFDRMGRYDGATKIVSELTKGQVVFNTFQRPGAPAGQAWKKLNTGGCVGCHGPQGQLVGGDFSVILARGRVTPPETQDEHVTHSNRLLELNYLRDKK</sequence>
<gene>
    <name evidence="1" type="ORF">ETAA8_13430</name>
</gene>
<reference evidence="1 2" key="1">
    <citation type="submission" date="2019-02" db="EMBL/GenBank/DDBJ databases">
        <title>Deep-cultivation of Planctomycetes and their phenomic and genomic characterization uncovers novel biology.</title>
        <authorList>
            <person name="Wiegand S."/>
            <person name="Jogler M."/>
            <person name="Boedeker C."/>
            <person name="Pinto D."/>
            <person name="Vollmers J."/>
            <person name="Rivas-Marin E."/>
            <person name="Kohn T."/>
            <person name="Peeters S.H."/>
            <person name="Heuer A."/>
            <person name="Rast P."/>
            <person name="Oberbeckmann S."/>
            <person name="Bunk B."/>
            <person name="Jeske O."/>
            <person name="Meyerdierks A."/>
            <person name="Storesund J.E."/>
            <person name="Kallscheuer N."/>
            <person name="Luecker S."/>
            <person name="Lage O.M."/>
            <person name="Pohl T."/>
            <person name="Merkel B.J."/>
            <person name="Hornburger P."/>
            <person name="Mueller R.-W."/>
            <person name="Bruemmer F."/>
            <person name="Labrenz M."/>
            <person name="Spormann A.M."/>
            <person name="Op den Camp H."/>
            <person name="Overmann J."/>
            <person name="Amann R."/>
            <person name="Jetten M.S.M."/>
            <person name="Mascher T."/>
            <person name="Medema M.H."/>
            <person name="Devos D.P."/>
            <person name="Kaster A.-K."/>
            <person name="Ovreas L."/>
            <person name="Rohde M."/>
            <person name="Galperin M.Y."/>
            <person name="Jogler C."/>
        </authorList>
    </citation>
    <scope>NUCLEOTIDE SEQUENCE [LARGE SCALE GENOMIC DNA]</scope>
    <source>
        <strain evidence="1 2">ETA_A8</strain>
    </source>
</reference>
<evidence type="ECO:0000313" key="2">
    <source>
        <dbReference type="Proteomes" id="UP000315017"/>
    </source>
</evidence>
<dbReference type="KEGG" id="aagg:ETAA8_13430"/>
<dbReference type="AlphaFoldDB" id="A0A517Y7Q3"/>
<proteinExistence type="predicted"/>
<protein>
    <submittedName>
        <fullName evidence="1">Uncharacterized protein</fullName>
    </submittedName>
</protein>
<dbReference type="EMBL" id="CP036274">
    <property type="protein sequence ID" value="QDU26266.1"/>
    <property type="molecule type" value="Genomic_DNA"/>
</dbReference>